<organism evidence="1 2">
    <name type="scientific">Ceratitis capitata</name>
    <name type="common">Mediterranean fruit fly</name>
    <name type="synonym">Tephritis capitata</name>
    <dbReference type="NCBI Taxonomy" id="7213"/>
    <lineage>
        <taxon>Eukaryota</taxon>
        <taxon>Metazoa</taxon>
        <taxon>Ecdysozoa</taxon>
        <taxon>Arthropoda</taxon>
        <taxon>Hexapoda</taxon>
        <taxon>Insecta</taxon>
        <taxon>Pterygota</taxon>
        <taxon>Neoptera</taxon>
        <taxon>Endopterygota</taxon>
        <taxon>Diptera</taxon>
        <taxon>Brachycera</taxon>
        <taxon>Muscomorpha</taxon>
        <taxon>Tephritoidea</taxon>
        <taxon>Tephritidae</taxon>
        <taxon>Ceratitis</taxon>
        <taxon>Ceratitis</taxon>
    </lineage>
</organism>
<name>A0A811UYN3_CERCA</name>
<dbReference type="Proteomes" id="UP000606786">
    <property type="component" value="Unassembled WGS sequence"/>
</dbReference>
<dbReference type="AlphaFoldDB" id="A0A811UYN3"/>
<dbReference type="EMBL" id="CAJHJT010000026">
    <property type="protein sequence ID" value="CAD7002193.1"/>
    <property type="molecule type" value="Genomic_DNA"/>
</dbReference>
<proteinExistence type="predicted"/>
<comment type="caution">
    <text evidence="1">The sequence shown here is derived from an EMBL/GenBank/DDBJ whole genome shotgun (WGS) entry which is preliminary data.</text>
</comment>
<evidence type="ECO:0000313" key="1">
    <source>
        <dbReference type="EMBL" id="CAD7002193.1"/>
    </source>
</evidence>
<sequence length="186" mass="21904">MFNIYYEQNHQPTYDENRQTSYSYGCYPFCNSTFADDYQFHRRYNKLQTSDECLQENEECPNAATTTLPSTTTTIAAPTTKTLKQAIASLNVMYSSLNNGQIPLQNYTAESDICITDLLVMNANRNAKRYQKAIKRRLCNPKQLEMNSWLKHMDKWYTAEMRKECPQLEINRHKEKRVRIAQLQRC</sequence>
<gene>
    <name evidence="1" type="ORF">CCAP1982_LOCUS10681</name>
</gene>
<protein>
    <submittedName>
        <fullName evidence="1">(Mediterranean fruit fly) hypothetical protein</fullName>
    </submittedName>
</protein>
<accession>A0A811UYN3</accession>
<evidence type="ECO:0000313" key="2">
    <source>
        <dbReference type="Proteomes" id="UP000606786"/>
    </source>
</evidence>
<keyword evidence="2" id="KW-1185">Reference proteome</keyword>
<reference evidence="1" key="1">
    <citation type="submission" date="2020-11" db="EMBL/GenBank/DDBJ databases">
        <authorList>
            <person name="Whitehead M."/>
        </authorList>
    </citation>
    <scope>NUCLEOTIDE SEQUENCE</scope>
    <source>
        <strain evidence="1">EGII</strain>
    </source>
</reference>